<dbReference type="PANTHER" id="PTHR22807:SF53">
    <property type="entry name" value="RIBOSOMAL RNA SMALL SUBUNIT METHYLTRANSFERASE B-RELATED"/>
    <property type="match status" value="1"/>
</dbReference>
<dbReference type="Gene3D" id="1.10.940.10">
    <property type="entry name" value="NusB-like"/>
    <property type="match status" value="1"/>
</dbReference>
<dbReference type="GO" id="GO:0003723">
    <property type="term" value="F:RNA binding"/>
    <property type="evidence" value="ECO:0007669"/>
    <property type="project" value="UniProtKB-UniRule"/>
</dbReference>
<organism evidence="7 8">
    <name type="scientific">Terriglobus saanensis (strain ATCC BAA-1853 / DSM 23119 / SP1PR4)</name>
    <dbReference type="NCBI Taxonomy" id="401053"/>
    <lineage>
        <taxon>Bacteria</taxon>
        <taxon>Pseudomonadati</taxon>
        <taxon>Acidobacteriota</taxon>
        <taxon>Terriglobia</taxon>
        <taxon>Terriglobales</taxon>
        <taxon>Acidobacteriaceae</taxon>
        <taxon>Terriglobus</taxon>
    </lineage>
</organism>
<dbReference type="OrthoDB" id="9810297at2"/>
<dbReference type="GO" id="GO:0006355">
    <property type="term" value="P:regulation of DNA-templated transcription"/>
    <property type="evidence" value="ECO:0007669"/>
    <property type="project" value="InterPro"/>
</dbReference>
<dbReference type="HOGENOM" id="CLU_005316_0_1_0"/>
<dbReference type="EMBL" id="CP002467">
    <property type="protein sequence ID" value="ADV81438.1"/>
    <property type="molecule type" value="Genomic_DNA"/>
</dbReference>
<dbReference type="eggNOG" id="COG0144">
    <property type="taxonomic scope" value="Bacteria"/>
</dbReference>
<comment type="similarity">
    <text evidence="5">Belongs to the class I-like SAM-binding methyltransferase superfamily. RsmB/NOP family.</text>
</comment>
<evidence type="ECO:0000256" key="4">
    <source>
        <dbReference type="ARBA" id="ARBA00022884"/>
    </source>
</evidence>
<feature type="binding site" evidence="5">
    <location>
        <position position="266"/>
    </location>
    <ligand>
        <name>S-adenosyl-L-methionine</name>
        <dbReference type="ChEBI" id="CHEBI:59789"/>
    </ligand>
</feature>
<dbReference type="RefSeq" id="WP_013567171.1">
    <property type="nucleotide sequence ID" value="NC_014963.1"/>
</dbReference>
<feature type="binding site" evidence="5">
    <location>
        <position position="239"/>
    </location>
    <ligand>
        <name>S-adenosyl-L-methionine</name>
        <dbReference type="ChEBI" id="CHEBI:59789"/>
    </ligand>
</feature>
<dbReference type="STRING" id="401053.AciPR4_0603"/>
<feature type="binding site" evidence="5">
    <location>
        <position position="286"/>
    </location>
    <ligand>
        <name>S-adenosyl-L-methionine</name>
        <dbReference type="ChEBI" id="CHEBI:59789"/>
    </ligand>
</feature>
<keyword evidence="2 5" id="KW-0808">Transferase</keyword>
<dbReference type="InterPro" id="IPR006027">
    <property type="entry name" value="NusB_RsmB_TIM44"/>
</dbReference>
<dbReference type="InterPro" id="IPR029063">
    <property type="entry name" value="SAM-dependent_MTases_sf"/>
</dbReference>
<evidence type="ECO:0000256" key="1">
    <source>
        <dbReference type="ARBA" id="ARBA00022603"/>
    </source>
</evidence>
<keyword evidence="4 5" id="KW-0694">RNA-binding</keyword>
<name>E8V4N4_TERSS</name>
<dbReference type="SUPFAM" id="SSF48013">
    <property type="entry name" value="NusB-like"/>
    <property type="match status" value="1"/>
</dbReference>
<dbReference type="eggNOG" id="COG0781">
    <property type="taxonomic scope" value="Bacteria"/>
</dbReference>
<evidence type="ECO:0000256" key="5">
    <source>
        <dbReference type="PROSITE-ProRule" id="PRU01023"/>
    </source>
</evidence>
<evidence type="ECO:0000313" key="8">
    <source>
        <dbReference type="Proteomes" id="UP000006844"/>
    </source>
</evidence>
<dbReference type="PRINTS" id="PR02008">
    <property type="entry name" value="RCMTFAMILY"/>
</dbReference>
<dbReference type="AlphaFoldDB" id="E8V4N4"/>
<keyword evidence="3 5" id="KW-0949">S-adenosyl-L-methionine</keyword>
<evidence type="ECO:0000256" key="2">
    <source>
        <dbReference type="ARBA" id="ARBA00022679"/>
    </source>
</evidence>
<keyword evidence="1 5" id="KW-0489">Methyltransferase</keyword>
<sequence length="419" mass="45580">MTETPARISAARTAAFTILHRVASGKGHSDDLLHTMAVNALSSEDRNLTTTLVLGTLRWQLAIDSILRPYLQRPFQEMPAPVLLALRLGTFQLLLLDRIPDHAALNESVELARANGAPHAAGMVNAVLRRVQREGDALKKNLDPEAAHPQWLLDRWKHTYGNRTAHSIAEADQHEPNIPSLFNAPENAQQMDDGSRLIAELTAASSSGPKRILDCCAAPGGKTLVLAARHPDAKIVAADLSPRRLSAMQRRVERAGLPNIETVVADLTAQQRSGPFTQPFQLILCDVPCSGTGTLARNPEIRHTIRPEEFARQAERQRAILSTALSLLAPGGRLIYSTCSLEPEENEDVVRSVLGQPQHAALKQLDIAPLFARLAKENILSAESATNLRDTALRGTTLRTLPGTHATDGFFAALIERPA</sequence>
<feature type="binding site" evidence="5">
    <location>
        <begin position="216"/>
        <end position="222"/>
    </location>
    <ligand>
        <name>S-adenosyl-L-methionine</name>
        <dbReference type="ChEBI" id="CHEBI:59789"/>
    </ligand>
</feature>
<dbReference type="Pfam" id="PF01029">
    <property type="entry name" value="NusB"/>
    <property type="match status" value="1"/>
</dbReference>
<feature type="domain" description="SAM-dependent MTase RsmB/NOP-type" evidence="6">
    <location>
        <begin position="111"/>
        <end position="418"/>
    </location>
</feature>
<keyword evidence="8" id="KW-1185">Reference proteome</keyword>
<evidence type="ECO:0000313" key="7">
    <source>
        <dbReference type="EMBL" id="ADV81438.1"/>
    </source>
</evidence>
<dbReference type="Pfam" id="PF01189">
    <property type="entry name" value="Methyltr_RsmB-F"/>
    <property type="match status" value="1"/>
</dbReference>
<proteinExistence type="inferred from homology"/>
<dbReference type="Gene3D" id="3.40.50.150">
    <property type="entry name" value="Vaccinia Virus protein VP39"/>
    <property type="match status" value="1"/>
</dbReference>
<dbReference type="PANTHER" id="PTHR22807">
    <property type="entry name" value="NOP2 YEAST -RELATED NOL1/NOP2/FMU SUN DOMAIN-CONTAINING"/>
    <property type="match status" value="1"/>
</dbReference>
<dbReference type="InterPro" id="IPR023267">
    <property type="entry name" value="RCMT"/>
</dbReference>
<evidence type="ECO:0000259" key="6">
    <source>
        <dbReference type="PROSITE" id="PS51686"/>
    </source>
</evidence>
<dbReference type="GO" id="GO:0001510">
    <property type="term" value="P:RNA methylation"/>
    <property type="evidence" value="ECO:0007669"/>
    <property type="project" value="InterPro"/>
</dbReference>
<reference evidence="7 8" key="1">
    <citation type="journal article" date="2012" name="Stand. Genomic Sci.">
        <title>Complete genome sequence of Terriglobus saanensis type strain SP1PR4(T), an Acidobacteria from tundra soil.</title>
        <authorList>
            <person name="Rawat S.R."/>
            <person name="Mannisto M.K."/>
            <person name="Starovoytov V."/>
            <person name="Goodwin L."/>
            <person name="Nolan M."/>
            <person name="Hauser L."/>
            <person name="Land M."/>
            <person name="Davenport K.W."/>
            <person name="Woyke T."/>
            <person name="Haggblom M.M."/>
        </authorList>
    </citation>
    <scope>NUCLEOTIDE SEQUENCE</scope>
    <source>
        <strain evidence="8">ATCC BAA-1853 / DSM 23119 / SP1PR4</strain>
    </source>
</reference>
<dbReference type="PROSITE" id="PS51686">
    <property type="entry name" value="SAM_MT_RSMB_NOP"/>
    <property type="match status" value="1"/>
</dbReference>
<dbReference type="InterPro" id="IPR035926">
    <property type="entry name" value="NusB-like_sf"/>
</dbReference>
<dbReference type="SUPFAM" id="SSF53335">
    <property type="entry name" value="S-adenosyl-L-methionine-dependent methyltransferases"/>
    <property type="match status" value="1"/>
</dbReference>
<gene>
    <name evidence="7" type="ordered locus">AciPR4_0603</name>
</gene>
<dbReference type="InterPro" id="IPR049560">
    <property type="entry name" value="MeTrfase_RsmB-F_NOP2_cat"/>
</dbReference>
<feature type="active site" description="Nucleophile" evidence="5">
    <location>
        <position position="339"/>
    </location>
</feature>
<dbReference type="GO" id="GO:0008173">
    <property type="term" value="F:RNA methyltransferase activity"/>
    <property type="evidence" value="ECO:0007669"/>
    <property type="project" value="InterPro"/>
</dbReference>
<evidence type="ECO:0000256" key="3">
    <source>
        <dbReference type="ARBA" id="ARBA00022691"/>
    </source>
</evidence>
<dbReference type="KEGG" id="tsa:AciPR4_0603"/>
<accession>E8V4N4</accession>
<dbReference type="CDD" id="cd02440">
    <property type="entry name" value="AdoMet_MTases"/>
    <property type="match status" value="1"/>
</dbReference>
<dbReference type="Proteomes" id="UP000006844">
    <property type="component" value="Chromosome"/>
</dbReference>
<protein>
    <submittedName>
        <fullName evidence="7">NusB/RsmB/TIM44</fullName>
    </submittedName>
</protein>
<dbReference type="InterPro" id="IPR001678">
    <property type="entry name" value="MeTrfase_RsmB-F_NOP2_dom"/>
</dbReference>